<dbReference type="RefSeq" id="WP_037039593.1">
    <property type="nucleotide sequence ID" value="NZ_JAMOHU010000024.1"/>
</dbReference>
<dbReference type="Pfam" id="PF00072">
    <property type="entry name" value="Response_reg"/>
    <property type="match status" value="1"/>
</dbReference>
<accession>A0A2N8STK1</accession>
<protein>
    <submittedName>
        <fullName evidence="4">Response regulator</fullName>
    </submittedName>
</protein>
<dbReference type="InterPro" id="IPR001789">
    <property type="entry name" value="Sig_transdc_resp-reg_receiver"/>
</dbReference>
<feature type="domain" description="Response regulatory" evidence="3">
    <location>
        <begin position="3"/>
        <end position="120"/>
    </location>
</feature>
<dbReference type="PANTHER" id="PTHR44591">
    <property type="entry name" value="STRESS RESPONSE REGULATOR PROTEIN 1"/>
    <property type="match status" value="1"/>
</dbReference>
<dbReference type="InterPro" id="IPR050595">
    <property type="entry name" value="Bact_response_regulator"/>
</dbReference>
<dbReference type="SUPFAM" id="SSF52172">
    <property type="entry name" value="CheY-like"/>
    <property type="match status" value="1"/>
</dbReference>
<evidence type="ECO:0000256" key="1">
    <source>
        <dbReference type="ARBA" id="ARBA00022553"/>
    </source>
</evidence>
<feature type="modified residue" description="4-aspartylphosphate" evidence="2">
    <location>
        <position position="53"/>
    </location>
</feature>
<dbReference type="InterPro" id="IPR011006">
    <property type="entry name" value="CheY-like_superfamily"/>
</dbReference>
<dbReference type="CDD" id="cd00156">
    <property type="entry name" value="REC"/>
    <property type="match status" value="1"/>
</dbReference>
<organism evidence="4 5">
    <name type="scientific">Stutzerimonas stutzeri</name>
    <name type="common">Pseudomonas stutzeri</name>
    <dbReference type="NCBI Taxonomy" id="316"/>
    <lineage>
        <taxon>Bacteria</taxon>
        <taxon>Pseudomonadati</taxon>
        <taxon>Pseudomonadota</taxon>
        <taxon>Gammaproteobacteria</taxon>
        <taxon>Pseudomonadales</taxon>
        <taxon>Pseudomonadaceae</taxon>
        <taxon>Stutzerimonas</taxon>
    </lineage>
</organism>
<keyword evidence="1 2" id="KW-0597">Phosphoprotein</keyword>
<evidence type="ECO:0000256" key="2">
    <source>
        <dbReference type="PROSITE-ProRule" id="PRU00169"/>
    </source>
</evidence>
<reference evidence="4 5" key="1">
    <citation type="submission" date="2018-01" db="EMBL/GenBank/DDBJ databases">
        <title>Denitrification phenotypes of diverse strains of Pseudomonas stutzeri.</title>
        <authorList>
            <person name="Milligan D.A."/>
            <person name="Bergaust L."/>
            <person name="Bakken L.R."/>
            <person name="Frostegard A."/>
        </authorList>
    </citation>
    <scope>NUCLEOTIDE SEQUENCE [LARGE SCALE GENOMIC DNA]</scope>
    <source>
        <strain evidence="4 5">24a75</strain>
    </source>
</reference>
<sequence length="125" mass="13765">MTTLLLVDDEAEFLTELDELLTGCGFHCLCAPSVEAALALLEQHDDIALIISDLRMPDASGLSLLQRLRNGPRGSTLPVIGMSGHADMHDVIGLFRLGVVDFLPKPIYYEHLFTVLQRLFPDSNC</sequence>
<dbReference type="Gene3D" id="3.40.50.2300">
    <property type="match status" value="1"/>
</dbReference>
<dbReference type="EMBL" id="POUT01000014">
    <property type="protein sequence ID" value="PNG05822.1"/>
    <property type="molecule type" value="Genomic_DNA"/>
</dbReference>
<evidence type="ECO:0000259" key="3">
    <source>
        <dbReference type="PROSITE" id="PS50110"/>
    </source>
</evidence>
<dbReference type="GO" id="GO:0000160">
    <property type="term" value="P:phosphorelay signal transduction system"/>
    <property type="evidence" value="ECO:0007669"/>
    <property type="project" value="InterPro"/>
</dbReference>
<evidence type="ECO:0000313" key="5">
    <source>
        <dbReference type="Proteomes" id="UP000236023"/>
    </source>
</evidence>
<dbReference type="AlphaFoldDB" id="A0A2N8STK1"/>
<dbReference type="Proteomes" id="UP000236023">
    <property type="component" value="Unassembled WGS sequence"/>
</dbReference>
<gene>
    <name evidence="4" type="ORF">CXK94_19170</name>
</gene>
<dbReference type="SMART" id="SM00448">
    <property type="entry name" value="REC"/>
    <property type="match status" value="1"/>
</dbReference>
<dbReference type="PROSITE" id="PS50110">
    <property type="entry name" value="RESPONSE_REGULATORY"/>
    <property type="match status" value="1"/>
</dbReference>
<comment type="caution">
    <text evidence="4">The sequence shown here is derived from an EMBL/GenBank/DDBJ whole genome shotgun (WGS) entry which is preliminary data.</text>
</comment>
<evidence type="ECO:0000313" key="4">
    <source>
        <dbReference type="EMBL" id="PNG05822.1"/>
    </source>
</evidence>
<dbReference type="PANTHER" id="PTHR44591:SF3">
    <property type="entry name" value="RESPONSE REGULATORY DOMAIN-CONTAINING PROTEIN"/>
    <property type="match status" value="1"/>
</dbReference>
<name>A0A2N8STK1_STUST</name>
<proteinExistence type="predicted"/>